<reference evidence="1" key="1">
    <citation type="submission" date="2024-07" db="EMBL/GenBank/DDBJ databases">
        <title>Complete genome sequence of Verrucomicrobiaceae bacterium NT6N.</title>
        <authorList>
            <person name="Huang C."/>
            <person name="Takami H."/>
            <person name="Hamasaki K."/>
        </authorList>
    </citation>
    <scope>NUCLEOTIDE SEQUENCE</scope>
    <source>
        <strain evidence="1">NT6N</strain>
    </source>
</reference>
<dbReference type="KEGG" id="osu:NT6N_24330"/>
<dbReference type="EMBL" id="AP026866">
    <property type="protein sequence ID" value="BDS07393.1"/>
    <property type="molecule type" value="Genomic_DNA"/>
</dbReference>
<dbReference type="AlphaFoldDB" id="A0AAT9FN65"/>
<accession>A0AAT9FN65</accession>
<protein>
    <submittedName>
        <fullName evidence="1">Uncharacterized protein</fullName>
    </submittedName>
</protein>
<organism evidence="1">
    <name type="scientific">Oceaniferula spumae</name>
    <dbReference type="NCBI Taxonomy" id="2979115"/>
    <lineage>
        <taxon>Bacteria</taxon>
        <taxon>Pseudomonadati</taxon>
        <taxon>Verrucomicrobiota</taxon>
        <taxon>Verrucomicrobiia</taxon>
        <taxon>Verrucomicrobiales</taxon>
        <taxon>Verrucomicrobiaceae</taxon>
        <taxon>Oceaniferula</taxon>
    </lineage>
</organism>
<evidence type="ECO:0000313" key="1">
    <source>
        <dbReference type="EMBL" id="BDS07393.1"/>
    </source>
</evidence>
<sequence>MKNLLAKMNWKTTVCVAVLFIGGFFLGQASRDGESTHNLGAIRTYDDGYISFVQHEHETGSQYNVYWHAKDRASAKLLDFSDPMPRVGRLPDGRIWLITFVGGDVRDCNLKVQRLEGGWTSQFHPSEVEALLALTRNLEVSKN</sequence>
<proteinExistence type="predicted"/>
<name>A0AAT9FN65_9BACT</name>
<gene>
    <name evidence="1" type="ORF">NT6N_24330</name>
</gene>